<dbReference type="InterPro" id="IPR050884">
    <property type="entry name" value="CNP_phosphodiesterase-III"/>
</dbReference>
<reference evidence="6 7" key="1">
    <citation type="submission" date="2019-02" db="EMBL/GenBank/DDBJ databases">
        <title>Deep-cultivation of Planctomycetes and their phenomic and genomic characterization uncovers novel biology.</title>
        <authorList>
            <person name="Wiegand S."/>
            <person name="Jogler M."/>
            <person name="Boedeker C."/>
            <person name="Pinto D."/>
            <person name="Vollmers J."/>
            <person name="Rivas-Marin E."/>
            <person name="Kohn T."/>
            <person name="Peeters S.H."/>
            <person name="Heuer A."/>
            <person name="Rast P."/>
            <person name="Oberbeckmann S."/>
            <person name="Bunk B."/>
            <person name="Jeske O."/>
            <person name="Meyerdierks A."/>
            <person name="Storesund J.E."/>
            <person name="Kallscheuer N."/>
            <person name="Luecker S."/>
            <person name="Lage O.M."/>
            <person name="Pohl T."/>
            <person name="Merkel B.J."/>
            <person name="Hornburger P."/>
            <person name="Mueller R.-W."/>
            <person name="Bruemmer F."/>
            <person name="Labrenz M."/>
            <person name="Spormann A.M."/>
            <person name="Op Den Camp H."/>
            <person name="Overmann J."/>
            <person name="Amann R."/>
            <person name="Jetten M.S.M."/>
            <person name="Mascher T."/>
            <person name="Medema M.H."/>
            <person name="Devos D.P."/>
            <person name="Kaster A.-K."/>
            <person name="Ovreas L."/>
            <person name="Rohde M."/>
            <person name="Galperin M.Y."/>
            <person name="Jogler C."/>
        </authorList>
    </citation>
    <scope>NUCLEOTIDE SEQUENCE [LARGE SCALE GENOMIC DNA]</scope>
    <source>
        <strain evidence="6 7">Poly41</strain>
    </source>
</reference>
<organism evidence="6 7">
    <name type="scientific">Novipirellula artificiosorum</name>
    <dbReference type="NCBI Taxonomy" id="2528016"/>
    <lineage>
        <taxon>Bacteria</taxon>
        <taxon>Pseudomonadati</taxon>
        <taxon>Planctomycetota</taxon>
        <taxon>Planctomycetia</taxon>
        <taxon>Pirellulales</taxon>
        <taxon>Pirellulaceae</taxon>
        <taxon>Novipirellula</taxon>
    </lineage>
</organism>
<sequence length="312" mass="34564">MPIHFASQSRRTFLRSLSAAGTVAFLASHDRVSAASESTRSPAIDKNLIALLSDTHIPRNPSVEAHGVNMTDNLNDVISQISSLSVRPANLLINGDCAYLKGLPTDYANLANCLAPLDDLGISLHVTMGNHDDRTALYETFSEQRPAAAAVASKHVSVLECEFVNWFLLDTLTQVNVVTGEVGNEQLQWLARELDARRDKPAIVMAHHTPQYTEPEPGKPWSGISDTAAFFDVLDNRSHVRGFLYGHSHKWNVEERRHIKLVNLPPVAYLFSQGLPNGWVSARMSNDSLHLELQTLNPKHPDSHQQVEISWS</sequence>
<dbReference type="InterPro" id="IPR006311">
    <property type="entry name" value="TAT_signal"/>
</dbReference>
<evidence type="ECO:0000256" key="1">
    <source>
        <dbReference type="ARBA" id="ARBA00022723"/>
    </source>
</evidence>
<keyword evidence="7" id="KW-1185">Reference proteome</keyword>
<feature type="domain" description="Calcineurin-like phosphoesterase" evidence="5">
    <location>
        <begin position="49"/>
        <end position="250"/>
    </location>
</feature>
<keyword evidence="1" id="KW-0479">Metal-binding</keyword>
<dbReference type="GO" id="GO:0004114">
    <property type="term" value="F:3',5'-cyclic-nucleotide phosphodiesterase activity"/>
    <property type="evidence" value="ECO:0007669"/>
    <property type="project" value="UniProtKB-EC"/>
</dbReference>
<dbReference type="AlphaFoldDB" id="A0A5C6DZ44"/>
<comment type="similarity">
    <text evidence="4">Belongs to the cyclic nucleotide phosphodiesterase class-III family.</text>
</comment>
<evidence type="ECO:0000313" key="7">
    <source>
        <dbReference type="Proteomes" id="UP000319143"/>
    </source>
</evidence>
<dbReference type="RefSeq" id="WP_146525587.1">
    <property type="nucleotide sequence ID" value="NZ_SJPV01000002.1"/>
</dbReference>
<keyword evidence="2 6" id="KW-0378">Hydrolase</keyword>
<evidence type="ECO:0000256" key="3">
    <source>
        <dbReference type="ARBA" id="ARBA00023004"/>
    </source>
</evidence>
<dbReference type="Proteomes" id="UP000319143">
    <property type="component" value="Unassembled WGS sequence"/>
</dbReference>
<dbReference type="PANTHER" id="PTHR42988">
    <property type="entry name" value="PHOSPHOHYDROLASE"/>
    <property type="match status" value="1"/>
</dbReference>
<dbReference type="EMBL" id="SJPV01000002">
    <property type="protein sequence ID" value="TWU41097.1"/>
    <property type="molecule type" value="Genomic_DNA"/>
</dbReference>
<dbReference type="InterPro" id="IPR029052">
    <property type="entry name" value="Metallo-depent_PP-like"/>
</dbReference>
<dbReference type="PANTHER" id="PTHR42988:SF2">
    <property type="entry name" value="CYCLIC NUCLEOTIDE PHOSPHODIESTERASE CBUA0032-RELATED"/>
    <property type="match status" value="1"/>
</dbReference>
<dbReference type="InterPro" id="IPR004843">
    <property type="entry name" value="Calcineurin-like_PHP"/>
</dbReference>
<keyword evidence="3" id="KW-0408">Iron</keyword>
<protein>
    <submittedName>
        <fullName evidence="6">3',5'-cyclic adenosine monophosphate phosphodiesterase CpdA</fullName>
        <ecNumber evidence="6">3.1.4.17</ecNumber>
    </submittedName>
</protein>
<evidence type="ECO:0000256" key="2">
    <source>
        <dbReference type="ARBA" id="ARBA00022801"/>
    </source>
</evidence>
<dbReference type="OrthoDB" id="5505563at2"/>
<dbReference type="EC" id="3.1.4.17" evidence="6"/>
<dbReference type="SUPFAM" id="SSF56300">
    <property type="entry name" value="Metallo-dependent phosphatases"/>
    <property type="match status" value="1"/>
</dbReference>
<comment type="caution">
    <text evidence="6">The sequence shown here is derived from an EMBL/GenBank/DDBJ whole genome shotgun (WGS) entry which is preliminary data.</text>
</comment>
<evidence type="ECO:0000313" key="6">
    <source>
        <dbReference type="EMBL" id="TWU41097.1"/>
    </source>
</evidence>
<dbReference type="GO" id="GO:0046872">
    <property type="term" value="F:metal ion binding"/>
    <property type="evidence" value="ECO:0007669"/>
    <property type="project" value="UniProtKB-KW"/>
</dbReference>
<evidence type="ECO:0000259" key="5">
    <source>
        <dbReference type="Pfam" id="PF00149"/>
    </source>
</evidence>
<gene>
    <name evidence="6" type="primary">cpdA_1</name>
    <name evidence="6" type="ORF">Poly41_19350</name>
</gene>
<evidence type="ECO:0000256" key="4">
    <source>
        <dbReference type="ARBA" id="ARBA00025742"/>
    </source>
</evidence>
<dbReference type="Gene3D" id="3.60.21.10">
    <property type="match status" value="1"/>
</dbReference>
<dbReference type="PROSITE" id="PS51318">
    <property type="entry name" value="TAT"/>
    <property type="match status" value="1"/>
</dbReference>
<proteinExistence type="inferred from homology"/>
<accession>A0A5C6DZ44</accession>
<dbReference type="Pfam" id="PF00149">
    <property type="entry name" value="Metallophos"/>
    <property type="match status" value="1"/>
</dbReference>
<name>A0A5C6DZ44_9BACT</name>